<evidence type="ECO:0000259" key="1">
    <source>
        <dbReference type="Pfam" id="PF01863"/>
    </source>
</evidence>
<keyword evidence="3" id="KW-1185">Reference proteome</keyword>
<dbReference type="PANTHER" id="PTHR30399">
    <property type="entry name" value="UNCHARACTERIZED PROTEIN YGJP"/>
    <property type="match status" value="1"/>
</dbReference>
<dbReference type="STRING" id="1122142.SAMN02910414_01029"/>
<dbReference type="PANTHER" id="PTHR30399:SF1">
    <property type="entry name" value="UTP PYROPHOSPHATASE"/>
    <property type="match status" value="1"/>
</dbReference>
<name>A0A1H3I0A6_9FIRM</name>
<feature type="domain" description="YgjP-like metallopeptidase" evidence="1">
    <location>
        <begin position="80"/>
        <end position="194"/>
    </location>
</feature>
<dbReference type="Proteomes" id="UP000183918">
    <property type="component" value="Unassembled WGS sequence"/>
</dbReference>
<reference evidence="2 3" key="1">
    <citation type="submission" date="2016-10" db="EMBL/GenBank/DDBJ databases">
        <authorList>
            <person name="de Groot N.N."/>
        </authorList>
    </citation>
    <scope>NUCLEOTIDE SEQUENCE [LARGE SCALE GENOMIC DNA]</scope>
    <source>
        <strain evidence="2 3">DSM 14045</strain>
    </source>
</reference>
<proteinExistence type="predicted"/>
<accession>A0A1H3I0A6</accession>
<evidence type="ECO:0000313" key="3">
    <source>
        <dbReference type="Proteomes" id="UP000183918"/>
    </source>
</evidence>
<dbReference type="CDD" id="cd07344">
    <property type="entry name" value="M48_yhfN_like"/>
    <property type="match status" value="1"/>
</dbReference>
<dbReference type="AlphaFoldDB" id="A0A1H3I0A6"/>
<dbReference type="OrthoDB" id="9811177at2"/>
<gene>
    <name evidence="2" type="ORF">SAMN02910414_01029</name>
</gene>
<organism evidence="2 3">
    <name type="scientific">Lachnobacterium bovis DSM 14045</name>
    <dbReference type="NCBI Taxonomy" id="1122142"/>
    <lineage>
        <taxon>Bacteria</taxon>
        <taxon>Bacillati</taxon>
        <taxon>Bacillota</taxon>
        <taxon>Clostridia</taxon>
        <taxon>Lachnospirales</taxon>
        <taxon>Lachnospiraceae</taxon>
        <taxon>Lachnobacterium</taxon>
    </lineage>
</organism>
<sequence length="198" mass="24006">MQKTKEKSIVRKEDIVLGNLVVHVQYKKIKNLYLKIDVNTSEVKVSAPYTMSRERINEFLDNRREWIEKTRQKVIKKNKKHNQFQELDAEQEKKLREYLNFEIKNYIIKYEKIMRVKSEGFTIRKMKTRWGSCNVRTHHLNFNLALARVPRECLEYVVVHELTHLLEASHNANFWNLMEYYLPGSKRLRKKLNEYSVF</sequence>
<dbReference type="InterPro" id="IPR002725">
    <property type="entry name" value="YgjP-like_metallopeptidase"/>
</dbReference>
<evidence type="ECO:0000313" key="2">
    <source>
        <dbReference type="EMBL" id="SDY21137.1"/>
    </source>
</evidence>
<dbReference type="RefSeq" id="WP_083354456.1">
    <property type="nucleotide sequence ID" value="NZ_FNPG01000010.1"/>
</dbReference>
<dbReference type="Pfam" id="PF01863">
    <property type="entry name" value="YgjP-like"/>
    <property type="match status" value="1"/>
</dbReference>
<dbReference type="Gene3D" id="3.30.2010.10">
    <property type="entry name" value="Metalloproteases ('zincins'), catalytic domain"/>
    <property type="match status" value="1"/>
</dbReference>
<protein>
    <recommendedName>
        <fullName evidence="1">YgjP-like metallopeptidase domain-containing protein</fullName>
    </recommendedName>
</protein>
<dbReference type="InterPro" id="IPR053136">
    <property type="entry name" value="UTP_pyrophosphatase-like"/>
</dbReference>
<dbReference type="EMBL" id="FNPG01000010">
    <property type="protein sequence ID" value="SDY21137.1"/>
    <property type="molecule type" value="Genomic_DNA"/>
</dbReference>